<proteinExistence type="predicted"/>
<dbReference type="KEGG" id="pfuw:KF707C_13730"/>
<reference evidence="1 2" key="2">
    <citation type="journal article" date="2017" name="Int. J. Syst. Evol. Microbiol.">
        <title>Pseudomonas furukawaii sp. nov., a polychlorinated biphenyl-degrading bacterium isolated from biphenyl-contaminated soil in Japan.</title>
        <authorList>
            <person name="Kimura N."/>
            <person name="Watanabe T."/>
            <person name="Suenaga H."/>
            <person name="Fujihara H."/>
            <person name="Futagami T."/>
            <person name="Goto M."/>
            <person name="Hanada S."/>
            <person name="Hirose J."/>
        </authorList>
    </citation>
    <scope>NUCLEOTIDE SEQUENCE [LARGE SCALE GENOMIC DNA]</scope>
    <source>
        <strain evidence="2">DSM 10086 / NBRC 110670 / KF707</strain>
    </source>
</reference>
<dbReference type="Proteomes" id="UP000218554">
    <property type="component" value="Chromosome"/>
</dbReference>
<keyword evidence="2" id="KW-1185">Reference proteome</keyword>
<evidence type="ECO:0000313" key="2">
    <source>
        <dbReference type="Proteomes" id="UP000218554"/>
    </source>
</evidence>
<dbReference type="AlphaFoldDB" id="A0AAD1FEA8"/>
<sequence>MPDVVRIQRTLQPVPAGLRECRYPPVTLWRNFPRRCVVVAITV</sequence>
<accession>A0AAD1FEA8</accession>
<name>A0AAD1FEA8_METFU</name>
<evidence type="ECO:0000313" key="1">
    <source>
        <dbReference type="EMBL" id="BAU73061.1"/>
    </source>
</evidence>
<reference evidence="2" key="1">
    <citation type="submission" date="2015-05" db="EMBL/GenBank/DDBJ databases">
        <title>Draft genome sequencing of a biphenyl-degrading bacterium, Pseudomonas balearica KF707 (=NBRC110670).</title>
        <authorList>
            <person name="Kimura N."/>
            <person name="Hirose J."/>
            <person name="Watanabe T."/>
            <person name="Suenaga H."/>
            <person name="Fujihara H."/>
            <person name="Noguchi M."/>
            <person name="Hashimoto M."/>
            <person name="Shimodaira J."/>
            <person name="Tsuchikane K."/>
            <person name="Hosoyama A."/>
            <person name="Yamazoe A."/>
            <person name="Fujita N."/>
            <person name="Furukawa K."/>
        </authorList>
    </citation>
    <scope>NUCLEOTIDE SEQUENCE [LARGE SCALE GENOMIC DNA]</scope>
    <source>
        <strain evidence="2">DSM 10086 / NBRC 110670 / KF707</strain>
    </source>
</reference>
<protein>
    <submittedName>
        <fullName evidence="1">Uncharacterized protein</fullName>
    </submittedName>
</protein>
<dbReference type="EMBL" id="AP014862">
    <property type="protein sequence ID" value="BAU73061.1"/>
    <property type="molecule type" value="Genomic_DNA"/>
</dbReference>
<organism evidence="1 2">
    <name type="scientific">Metapseudomonas furukawaii</name>
    <name type="common">Pseudomonas furukawaii</name>
    <dbReference type="NCBI Taxonomy" id="1149133"/>
    <lineage>
        <taxon>Bacteria</taxon>
        <taxon>Pseudomonadati</taxon>
        <taxon>Pseudomonadota</taxon>
        <taxon>Gammaproteobacteria</taxon>
        <taxon>Pseudomonadales</taxon>
        <taxon>Pseudomonadaceae</taxon>
        <taxon>Metapseudomonas</taxon>
    </lineage>
</organism>
<gene>
    <name evidence="1" type="ORF">KF707C_13730</name>
</gene>